<keyword evidence="3" id="KW-0328">Glycosyltransferase</keyword>
<evidence type="ECO:0000256" key="2">
    <source>
        <dbReference type="ARBA" id="ARBA00010271"/>
    </source>
</evidence>
<evidence type="ECO:0000256" key="6">
    <source>
        <dbReference type="SAM" id="Phobius"/>
    </source>
</evidence>
<dbReference type="Proteomes" id="UP000886885">
    <property type="component" value="Chromosome 7A"/>
</dbReference>
<keyword evidence="6" id="KW-0812">Transmembrane</keyword>
<evidence type="ECO:0000259" key="7">
    <source>
        <dbReference type="Pfam" id="PF03016"/>
    </source>
</evidence>
<keyword evidence="5" id="KW-0333">Golgi apparatus</keyword>
<organism evidence="8 9">
    <name type="scientific">Populus tomentosa</name>
    <name type="common">Chinese white poplar</name>
    <dbReference type="NCBI Taxonomy" id="118781"/>
    <lineage>
        <taxon>Eukaryota</taxon>
        <taxon>Viridiplantae</taxon>
        <taxon>Streptophyta</taxon>
        <taxon>Embryophyta</taxon>
        <taxon>Tracheophyta</taxon>
        <taxon>Spermatophyta</taxon>
        <taxon>Magnoliopsida</taxon>
        <taxon>eudicotyledons</taxon>
        <taxon>Gunneridae</taxon>
        <taxon>Pentapetalae</taxon>
        <taxon>rosids</taxon>
        <taxon>fabids</taxon>
        <taxon>Malpighiales</taxon>
        <taxon>Salicaceae</taxon>
        <taxon>Saliceae</taxon>
        <taxon>Populus</taxon>
    </lineage>
</organism>
<dbReference type="EMBL" id="JAAWWB010000013">
    <property type="protein sequence ID" value="KAG6768616.1"/>
    <property type="molecule type" value="Genomic_DNA"/>
</dbReference>
<evidence type="ECO:0000256" key="4">
    <source>
        <dbReference type="ARBA" id="ARBA00022968"/>
    </source>
</evidence>
<protein>
    <recommendedName>
        <fullName evidence="7">Exostosin GT47 domain-containing protein</fullName>
    </recommendedName>
</protein>
<proteinExistence type="inferred from homology"/>
<dbReference type="PANTHER" id="PTHR11062">
    <property type="entry name" value="EXOSTOSIN HEPARAN SULFATE GLYCOSYLTRANSFERASE -RELATED"/>
    <property type="match status" value="1"/>
</dbReference>
<gene>
    <name evidence="8" type="ORF">POTOM_027538</name>
</gene>
<sequence length="416" mass="48884">MMRPYANPRPINTWTARRNIKKIIPVTLGIVFIVRIILLQRSPLFREKDSLPDEVFRARKGNSIGSIYHREDFFLPNYATMENDFKVFVYPGRDPTTCYDPRDKLKRKYASEHYFLKNLIPSSFFTDDPTVAHLFLIPLSCRKTGGREEKDIENYVKSLISSYPHWNRTLGADHFYFSCHDIDNGTMEEVPLLMKNVNCAVSPFNDLPRDYAPSKVEVRRPLIRELHELVDEGVRFDLSEAGAMIAHFQVKTKLGFWAGSLNSDVRKNLLLFYKGAPEFNFHFFDKMKKDTILDAYENELYGSQFCICPRGNNHVGGVCLTESMTFGCVPVILSDYYDFPFNDVLDWNNFSVILKEEHVPNLEKILKGIPEENYKKMHQNVLQVRKHFQWNSLPVKYDLFRMIMYELWLRRHIIKY</sequence>
<dbReference type="GO" id="GO:0016757">
    <property type="term" value="F:glycosyltransferase activity"/>
    <property type="evidence" value="ECO:0007669"/>
    <property type="project" value="UniProtKB-KW"/>
</dbReference>
<name>A0A8X7ZFX4_POPTO</name>
<reference evidence="8" key="1">
    <citation type="journal article" date="2020" name="bioRxiv">
        <title>Hybrid origin of Populus tomentosa Carr. identified through genome sequencing and phylogenomic analysis.</title>
        <authorList>
            <person name="An X."/>
            <person name="Gao K."/>
            <person name="Chen Z."/>
            <person name="Li J."/>
            <person name="Yang X."/>
            <person name="Yang X."/>
            <person name="Zhou J."/>
            <person name="Guo T."/>
            <person name="Zhao T."/>
            <person name="Huang S."/>
            <person name="Miao D."/>
            <person name="Khan W.U."/>
            <person name="Rao P."/>
            <person name="Ye M."/>
            <person name="Lei B."/>
            <person name="Liao W."/>
            <person name="Wang J."/>
            <person name="Ji L."/>
            <person name="Li Y."/>
            <person name="Guo B."/>
            <person name="Mustafa N.S."/>
            <person name="Li S."/>
            <person name="Yun Q."/>
            <person name="Keller S.R."/>
            <person name="Mao J."/>
            <person name="Zhang R."/>
            <person name="Strauss S.H."/>
        </authorList>
    </citation>
    <scope>NUCLEOTIDE SEQUENCE</scope>
    <source>
        <strain evidence="8">GM15</strain>
        <tissue evidence="8">Leaf</tissue>
    </source>
</reference>
<evidence type="ECO:0000256" key="3">
    <source>
        <dbReference type="ARBA" id="ARBA00022676"/>
    </source>
</evidence>
<dbReference type="InterPro" id="IPR004263">
    <property type="entry name" value="Exostosin"/>
</dbReference>
<evidence type="ECO:0000256" key="1">
    <source>
        <dbReference type="ARBA" id="ARBA00004323"/>
    </source>
</evidence>
<dbReference type="InterPro" id="IPR040911">
    <property type="entry name" value="Exostosin_GT47"/>
</dbReference>
<feature type="transmembrane region" description="Helical" evidence="6">
    <location>
        <begin position="20"/>
        <end position="38"/>
    </location>
</feature>
<dbReference type="OrthoDB" id="1227411at2759"/>
<keyword evidence="6" id="KW-0472">Membrane</keyword>
<dbReference type="PANTHER" id="PTHR11062:SF43">
    <property type="entry name" value="EXOSTOSIN FAMILY PROTEIN"/>
    <property type="match status" value="1"/>
</dbReference>
<keyword evidence="3" id="KW-0808">Transferase</keyword>
<comment type="caution">
    <text evidence="8">The sequence shown here is derived from an EMBL/GenBank/DDBJ whole genome shotgun (WGS) entry which is preliminary data.</text>
</comment>
<keyword evidence="9" id="KW-1185">Reference proteome</keyword>
<evidence type="ECO:0000256" key="5">
    <source>
        <dbReference type="ARBA" id="ARBA00023034"/>
    </source>
</evidence>
<accession>A0A8X7ZFX4</accession>
<comment type="subcellular location">
    <subcellularLocation>
        <location evidence="1">Golgi apparatus membrane</location>
        <topology evidence="1">Single-pass type II membrane protein</topology>
    </subcellularLocation>
</comment>
<evidence type="ECO:0000313" key="9">
    <source>
        <dbReference type="Proteomes" id="UP000886885"/>
    </source>
</evidence>
<feature type="domain" description="Exostosin GT47" evidence="7">
    <location>
        <begin position="82"/>
        <end position="367"/>
    </location>
</feature>
<dbReference type="Pfam" id="PF03016">
    <property type="entry name" value="Exostosin_GT47"/>
    <property type="match status" value="1"/>
</dbReference>
<dbReference type="AlphaFoldDB" id="A0A8X7ZFX4"/>
<dbReference type="GO" id="GO:0000139">
    <property type="term" value="C:Golgi membrane"/>
    <property type="evidence" value="ECO:0007669"/>
    <property type="project" value="UniProtKB-SubCell"/>
</dbReference>
<evidence type="ECO:0000313" key="8">
    <source>
        <dbReference type="EMBL" id="KAG6768616.1"/>
    </source>
</evidence>
<keyword evidence="4" id="KW-0735">Signal-anchor</keyword>
<comment type="similarity">
    <text evidence="2">Belongs to the glycosyltransferase 47 family.</text>
</comment>
<keyword evidence="6" id="KW-1133">Transmembrane helix</keyword>